<dbReference type="InterPro" id="IPR036525">
    <property type="entry name" value="Tubulin/FtsZ_GTPase_sf"/>
</dbReference>
<name>A0A6A7VKG2_9BACT</name>
<dbReference type="SUPFAM" id="SSF52490">
    <property type="entry name" value="Tubulin nucleotide-binding domain-like"/>
    <property type="match status" value="1"/>
</dbReference>
<dbReference type="EMBL" id="VZAZ01000022">
    <property type="protein sequence ID" value="MQO55202.1"/>
    <property type="molecule type" value="Genomic_DNA"/>
</dbReference>
<dbReference type="Proteomes" id="UP000358159">
    <property type="component" value="Unassembled WGS sequence"/>
</dbReference>
<dbReference type="RefSeq" id="WP_153094759.1">
    <property type="nucleotide sequence ID" value="NZ_VZAK01000029.1"/>
</dbReference>
<accession>A0A6A7VKG2</accession>
<dbReference type="Gene3D" id="3.40.50.1440">
    <property type="entry name" value="Tubulin/FtsZ, GTPase domain"/>
    <property type="match status" value="1"/>
</dbReference>
<proteinExistence type="predicted"/>
<organism evidence="1 2">
    <name type="scientific">Segatella copri</name>
    <dbReference type="NCBI Taxonomy" id="165179"/>
    <lineage>
        <taxon>Bacteria</taxon>
        <taxon>Pseudomonadati</taxon>
        <taxon>Bacteroidota</taxon>
        <taxon>Bacteroidia</taxon>
        <taxon>Bacteroidales</taxon>
        <taxon>Prevotellaceae</taxon>
        <taxon>Segatella</taxon>
    </lineage>
</organism>
<sequence length="102" mass="11415">MGNDTENIKILCIGVGGAGTNVINRMKDIGIPNAEFLTFGGYRYDYSHPEIPHYNLIEVNEIDSLPDSGPKVFERLANNVADDIKEVLLCHLNSRKLKNERV</sequence>
<evidence type="ECO:0000313" key="2">
    <source>
        <dbReference type="Proteomes" id="UP000358159"/>
    </source>
</evidence>
<gene>
    <name evidence="1" type="ORF">F7D42_05650</name>
</gene>
<dbReference type="AlphaFoldDB" id="A0A6A7VKG2"/>
<protein>
    <recommendedName>
        <fullName evidence="3">Cell division protein FtsZ</fullName>
    </recommendedName>
</protein>
<reference evidence="1 2" key="1">
    <citation type="submission" date="2019-09" db="EMBL/GenBank/DDBJ databases">
        <title>Distinct polysaccharide growth profiles of human intestinal Prevotella copri isolates.</title>
        <authorList>
            <person name="Fehlner-Peach H."/>
            <person name="Magnabosco C."/>
            <person name="Raghavan V."/>
            <person name="Scher J.U."/>
            <person name="Tett A."/>
            <person name="Cox L.M."/>
            <person name="Gottsegen C."/>
            <person name="Watters A."/>
            <person name="Wiltshire- Gordon J.D."/>
            <person name="Segata N."/>
            <person name="Bonneau R."/>
            <person name="Littman D.R."/>
        </authorList>
    </citation>
    <scope>NUCLEOTIDE SEQUENCE [LARGE SCALE GENOMIC DNA]</scope>
    <source>
        <strain evidence="1 2">BVe41219</strain>
    </source>
</reference>
<evidence type="ECO:0000313" key="1">
    <source>
        <dbReference type="EMBL" id="MQO55202.1"/>
    </source>
</evidence>
<evidence type="ECO:0008006" key="3">
    <source>
        <dbReference type="Google" id="ProtNLM"/>
    </source>
</evidence>
<comment type="caution">
    <text evidence="1">The sequence shown here is derived from an EMBL/GenBank/DDBJ whole genome shotgun (WGS) entry which is preliminary data.</text>
</comment>